<reference evidence="2" key="1">
    <citation type="submission" date="2020-12" db="EMBL/GenBank/DDBJ databases">
        <title>Hymenobacter sp.</title>
        <authorList>
            <person name="Kim M.K."/>
        </authorList>
    </citation>
    <scope>NUCLEOTIDE SEQUENCE [LARGE SCALE GENOMIC DNA]</scope>
    <source>
        <strain evidence="2">BT553</strain>
    </source>
</reference>
<dbReference type="Proteomes" id="UP000640426">
    <property type="component" value="Unassembled WGS sequence"/>
</dbReference>
<evidence type="ECO:0000313" key="2">
    <source>
        <dbReference type="Proteomes" id="UP000640426"/>
    </source>
</evidence>
<gene>
    <name evidence="1" type="ORF">JAO74_13410</name>
</gene>
<name>A0ABS0XRY6_9SPHN</name>
<protein>
    <submittedName>
        <fullName evidence="1">Uncharacterized protein</fullName>
    </submittedName>
</protein>
<sequence>MHGVLILLLMTQAAPIVAPAPAPLQDPLPNEVLATQRGGFRLPSGIDVALTVQTQTAINGAVVLRSVFQADRGTPTLTVYAPRPGETVAADGGHAGASGDPAMPVVTYDSRNGIQISASGGTPAVSLTLSGGAASAATGLAPVTGDVMTDNGTVSQSTRGALQVAELRAADLTITHLAGSAFGTAIANAGNDRAIDTSTAVGIDLRNAGPDVLGSSMLRVQDVAINAMQFRQ</sequence>
<organism evidence="1 2">
    <name type="scientific">Sphingomonas mollis</name>
    <dbReference type="NCBI Taxonomy" id="2795726"/>
    <lineage>
        <taxon>Bacteria</taxon>
        <taxon>Pseudomonadati</taxon>
        <taxon>Pseudomonadota</taxon>
        <taxon>Alphaproteobacteria</taxon>
        <taxon>Sphingomonadales</taxon>
        <taxon>Sphingomonadaceae</taxon>
        <taxon>Sphingomonas</taxon>
    </lineage>
</organism>
<proteinExistence type="predicted"/>
<comment type="caution">
    <text evidence="1">The sequence shown here is derived from an EMBL/GenBank/DDBJ whole genome shotgun (WGS) entry which is preliminary data.</text>
</comment>
<dbReference type="RefSeq" id="WP_233150993.1">
    <property type="nucleotide sequence ID" value="NZ_JAELXS010000007.1"/>
</dbReference>
<dbReference type="EMBL" id="JAELXS010000007">
    <property type="protein sequence ID" value="MBJ6122791.1"/>
    <property type="molecule type" value="Genomic_DNA"/>
</dbReference>
<accession>A0ABS0XRY6</accession>
<keyword evidence="2" id="KW-1185">Reference proteome</keyword>
<evidence type="ECO:0000313" key="1">
    <source>
        <dbReference type="EMBL" id="MBJ6122791.1"/>
    </source>
</evidence>